<gene>
    <name evidence="3" type="ORF">P5G65_11610</name>
</gene>
<feature type="signal peptide" evidence="1">
    <location>
        <begin position="1"/>
        <end position="21"/>
    </location>
</feature>
<name>A0ABU6D9X4_9BACL</name>
<reference evidence="3 4" key="1">
    <citation type="submission" date="2023-03" db="EMBL/GenBank/DDBJ databases">
        <title>Bacillus Genome Sequencing.</title>
        <authorList>
            <person name="Dunlap C."/>
        </authorList>
    </citation>
    <scope>NUCLEOTIDE SEQUENCE [LARGE SCALE GENOMIC DNA]</scope>
    <source>
        <strain evidence="3 4">NRS-1351</strain>
    </source>
</reference>
<evidence type="ECO:0000256" key="1">
    <source>
        <dbReference type="SAM" id="SignalP"/>
    </source>
</evidence>
<organism evidence="3 4">
    <name type="scientific">Paenibacillus chondroitinus</name>
    <dbReference type="NCBI Taxonomy" id="59842"/>
    <lineage>
        <taxon>Bacteria</taxon>
        <taxon>Bacillati</taxon>
        <taxon>Bacillota</taxon>
        <taxon>Bacilli</taxon>
        <taxon>Bacillales</taxon>
        <taxon>Paenibacillaceae</taxon>
        <taxon>Paenibacillus</taxon>
    </lineage>
</organism>
<protein>
    <submittedName>
        <fullName evidence="3">Cohesin domain-containing protein</fullName>
    </submittedName>
</protein>
<dbReference type="RefSeq" id="WP_127449462.1">
    <property type="nucleotide sequence ID" value="NZ_JAROBY010000016.1"/>
</dbReference>
<dbReference type="Pfam" id="PF00963">
    <property type="entry name" value="Cohesin"/>
    <property type="match status" value="1"/>
</dbReference>
<dbReference type="Proteomes" id="UP001355653">
    <property type="component" value="Unassembled WGS sequence"/>
</dbReference>
<proteinExistence type="predicted"/>
<keyword evidence="4" id="KW-1185">Reference proteome</keyword>
<dbReference type="SUPFAM" id="SSF49384">
    <property type="entry name" value="Carbohydrate-binding domain"/>
    <property type="match status" value="1"/>
</dbReference>
<accession>A0ABU6D9X4</accession>
<dbReference type="Gene3D" id="2.60.40.680">
    <property type="match status" value="1"/>
</dbReference>
<feature type="chain" id="PRO_5046394142" evidence="1">
    <location>
        <begin position="22"/>
        <end position="105"/>
    </location>
</feature>
<dbReference type="EMBL" id="JAROBY010000016">
    <property type="protein sequence ID" value="MEB4794547.1"/>
    <property type="molecule type" value="Genomic_DNA"/>
</dbReference>
<dbReference type="InterPro" id="IPR002102">
    <property type="entry name" value="Cohesin_dom"/>
</dbReference>
<evidence type="ECO:0000313" key="4">
    <source>
        <dbReference type="Proteomes" id="UP001355653"/>
    </source>
</evidence>
<dbReference type="CDD" id="cd08547">
    <property type="entry name" value="Type_II_cohesin"/>
    <property type="match status" value="1"/>
</dbReference>
<evidence type="ECO:0000313" key="3">
    <source>
        <dbReference type="EMBL" id="MEB4794547.1"/>
    </source>
</evidence>
<keyword evidence="1" id="KW-0732">Signal</keyword>
<feature type="domain" description="Cohesin" evidence="2">
    <location>
        <begin position="33"/>
        <end position="98"/>
    </location>
</feature>
<evidence type="ECO:0000259" key="2">
    <source>
        <dbReference type="Pfam" id="PF00963"/>
    </source>
</evidence>
<comment type="caution">
    <text evidence="3">The sequence shown here is derived from an EMBL/GenBank/DDBJ whole genome shotgun (WGS) entry which is preliminary data.</text>
</comment>
<sequence length="105" mass="11583">MKKKGLLFALCLFLCISFSYAQAMAAESPSYSLSLTSNQTQVGSQVRVVVKGTHVTDLFGYEIRLSYDTTHLRFIKGTSPMNGFSVPAIAKEGQVVFAHTNGYYF</sequence>
<dbReference type="InterPro" id="IPR008965">
    <property type="entry name" value="CBM2/CBM3_carb-bd_dom_sf"/>
</dbReference>